<dbReference type="SUPFAM" id="SSF52777">
    <property type="entry name" value="CoA-dependent acyltransferases"/>
    <property type="match status" value="1"/>
</dbReference>
<dbReference type="GO" id="GO:0006086">
    <property type="term" value="P:pyruvate decarboxylation to acetyl-CoA"/>
    <property type="evidence" value="ECO:0007669"/>
    <property type="project" value="InterPro"/>
</dbReference>
<keyword evidence="2" id="KW-0808">Transferase</keyword>
<dbReference type="OrthoDB" id="537444at2759"/>
<keyword evidence="2" id="KW-0012">Acyltransferase</keyword>
<proteinExistence type="predicted"/>
<dbReference type="RefSeq" id="XP_013898480.1">
    <property type="nucleotide sequence ID" value="XM_014043026.1"/>
</dbReference>
<dbReference type="Gene3D" id="3.30.559.10">
    <property type="entry name" value="Chloramphenicol acetyltransferase-like domain"/>
    <property type="match status" value="1"/>
</dbReference>
<dbReference type="PANTHER" id="PTHR23151:SF75">
    <property type="entry name" value="DIHYDROLIPOYLLYSINE-RESIDUE ACETYLTRANSFERASE COMPONENT 5 OF PYRUVATE DEHYDROGENASE COMPLEX, CHLOROPLASTIC"/>
    <property type="match status" value="1"/>
</dbReference>
<reference evidence="2 3" key="1">
    <citation type="journal article" date="2013" name="BMC Genomics">
        <title>Reconstruction of the lipid metabolism for the microalga Monoraphidium neglectum from its genome sequence reveals characteristics suitable for biofuel production.</title>
        <authorList>
            <person name="Bogen C."/>
            <person name="Al-Dilaimi A."/>
            <person name="Albersmeier A."/>
            <person name="Wichmann J."/>
            <person name="Grundmann M."/>
            <person name="Rupp O."/>
            <person name="Lauersen K.J."/>
            <person name="Blifernez-Klassen O."/>
            <person name="Kalinowski J."/>
            <person name="Goesmann A."/>
            <person name="Mussgnug J.H."/>
            <person name="Kruse O."/>
        </authorList>
    </citation>
    <scope>NUCLEOTIDE SEQUENCE [LARGE SCALE GENOMIC DNA]</scope>
    <source>
        <strain evidence="2 3">SAG 48.87</strain>
    </source>
</reference>
<dbReference type="AlphaFoldDB" id="A0A0D2MZ94"/>
<dbReference type="GeneID" id="25741380"/>
<dbReference type="InterPro" id="IPR045257">
    <property type="entry name" value="E2/Pdx1"/>
</dbReference>
<evidence type="ECO:0000313" key="3">
    <source>
        <dbReference type="Proteomes" id="UP000054498"/>
    </source>
</evidence>
<dbReference type="InterPro" id="IPR001078">
    <property type="entry name" value="2-oxoacid_DH_actylTfrase"/>
</dbReference>
<sequence length="207" mass="21989">MIESLKVPEFRVATSIETDKLDALYKRLKPAGVTMTALLAKAVGNALVKHPVLFASCTPDGAGITYNEHINVALAVAMPDGGLITPVLKDADRTDLYQLSRNWGDLVKRARGKQLAPDEYNSGTFTISNLGMFGVDTFDAILPPGTAAILAVGGSKPTVVATADGLIGVRKVMQVNLTADHRIVYGADAAEFLQTLKAVIESPEQLL</sequence>
<name>A0A0D2MZ94_9CHLO</name>
<keyword evidence="3" id="KW-1185">Reference proteome</keyword>
<dbReference type="Proteomes" id="UP000054498">
    <property type="component" value="Unassembled WGS sequence"/>
</dbReference>
<evidence type="ECO:0000259" key="1">
    <source>
        <dbReference type="Pfam" id="PF00198"/>
    </source>
</evidence>
<dbReference type="PANTHER" id="PTHR23151">
    <property type="entry name" value="DIHYDROLIPOAMIDE ACETYL/SUCCINYL-TRANSFERASE-RELATED"/>
    <property type="match status" value="1"/>
</dbReference>
<gene>
    <name evidence="2" type="ORF">MNEG_8504</name>
</gene>
<dbReference type="STRING" id="145388.A0A0D2MZ94"/>
<keyword evidence="2" id="KW-0670">Pyruvate</keyword>
<dbReference type="InterPro" id="IPR023213">
    <property type="entry name" value="CAT-like_dom_sf"/>
</dbReference>
<dbReference type="EC" id="2.3.1.12" evidence="2"/>
<dbReference type="Pfam" id="PF00198">
    <property type="entry name" value="2-oxoacid_dh"/>
    <property type="match status" value="1"/>
</dbReference>
<evidence type="ECO:0000313" key="2">
    <source>
        <dbReference type="EMBL" id="KIY99460.1"/>
    </source>
</evidence>
<protein>
    <submittedName>
        <fullName evidence="2">Pyruvate dehydrogenase E2 component (Dihydrolipoamide acetyltransferase)</fullName>
        <ecNumber evidence="2">2.3.1.12</ecNumber>
    </submittedName>
</protein>
<dbReference type="EMBL" id="KK101841">
    <property type="protein sequence ID" value="KIY99460.1"/>
    <property type="molecule type" value="Genomic_DNA"/>
</dbReference>
<dbReference type="KEGG" id="mng:MNEG_8504"/>
<accession>A0A0D2MZ94</accession>
<dbReference type="GO" id="GO:0004742">
    <property type="term" value="F:dihydrolipoyllysine-residue acetyltransferase activity"/>
    <property type="evidence" value="ECO:0007669"/>
    <property type="project" value="UniProtKB-EC"/>
</dbReference>
<feature type="domain" description="2-oxoacid dehydrogenase acyltransferase catalytic" evidence="1">
    <location>
        <begin position="1"/>
        <end position="207"/>
    </location>
</feature>
<dbReference type="GO" id="GO:0045254">
    <property type="term" value="C:pyruvate dehydrogenase complex"/>
    <property type="evidence" value="ECO:0007669"/>
    <property type="project" value="InterPro"/>
</dbReference>
<organism evidence="2 3">
    <name type="scientific">Monoraphidium neglectum</name>
    <dbReference type="NCBI Taxonomy" id="145388"/>
    <lineage>
        <taxon>Eukaryota</taxon>
        <taxon>Viridiplantae</taxon>
        <taxon>Chlorophyta</taxon>
        <taxon>core chlorophytes</taxon>
        <taxon>Chlorophyceae</taxon>
        <taxon>CS clade</taxon>
        <taxon>Sphaeropleales</taxon>
        <taxon>Selenastraceae</taxon>
        <taxon>Monoraphidium</taxon>
    </lineage>
</organism>